<evidence type="ECO:0000313" key="4">
    <source>
        <dbReference type="WBParaSite" id="Hba_10935"/>
    </source>
</evidence>
<dbReference type="PANTHER" id="PTHR14428">
    <property type="entry name" value="NUCLEOLAR COMPLEX PROTEIN 3"/>
    <property type="match status" value="1"/>
</dbReference>
<protein>
    <submittedName>
        <fullName evidence="4">CBF domain-containing protein</fullName>
    </submittedName>
</protein>
<dbReference type="WBParaSite" id="Hba_10935">
    <property type="protein sequence ID" value="Hba_10935"/>
    <property type="gene ID" value="Hba_10935"/>
</dbReference>
<dbReference type="GO" id="GO:0003682">
    <property type="term" value="F:chromatin binding"/>
    <property type="evidence" value="ECO:0007669"/>
    <property type="project" value="TreeGrafter"/>
</dbReference>
<dbReference type="AlphaFoldDB" id="A0A1I7X0H8"/>
<proteinExistence type="inferred from homology"/>
<comment type="similarity">
    <text evidence="1">Belongs to the CBF/MAK21 family.</text>
</comment>
<reference evidence="4" key="1">
    <citation type="submission" date="2016-11" db="UniProtKB">
        <authorList>
            <consortium name="WormBaseParasite"/>
        </authorList>
    </citation>
    <scope>IDENTIFICATION</scope>
</reference>
<evidence type="ECO:0000256" key="1">
    <source>
        <dbReference type="ARBA" id="ARBA00007797"/>
    </source>
</evidence>
<feature type="domain" description="CCAAT-binding factor" evidence="2">
    <location>
        <begin position="62"/>
        <end position="198"/>
    </location>
</feature>
<dbReference type="InterPro" id="IPR005612">
    <property type="entry name" value="CCAAT-binding_factor"/>
</dbReference>
<evidence type="ECO:0000259" key="2">
    <source>
        <dbReference type="Pfam" id="PF03914"/>
    </source>
</evidence>
<dbReference type="GO" id="GO:0005730">
    <property type="term" value="C:nucleolus"/>
    <property type="evidence" value="ECO:0007669"/>
    <property type="project" value="TreeGrafter"/>
</dbReference>
<dbReference type="InterPro" id="IPR016903">
    <property type="entry name" value="Nucleolar_cplx-assoc_3"/>
</dbReference>
<evidence type="ECO:0000313" key="3">
    <source>
        <dbReference type="Proteomes" id="UP000095283"/>
    </source>
</evidence>
<keyword evidence="3" id="KW-1185">Reference proteome</keyword>
<name>A0A1I7X0H8_HETBA</name>
<dbReference type="Pfam" id="PF03914">
    <property type="entry name" value="CBF"/>
    <property type="match status" value="1"/>
</dbReference>
<dbReference type="PANTHER" id="PTHR14428:SF5">
    <property type="entry name" value="NUCLEOLAR COMPLEX PROTEIN 3 HOMOLOG"/>
    <property type="match status" value="1"/>
</dbReference>
<accession>A0A1I7X0H8</accession>
<organism evidence="3 4">
    <name type="scientific">Heterorhabditis bacteriophora</name>
    <name type="common">Entomopathogenic nematode worm</name>
    <dbReference type="NCBI Taxonomy" id="37862"/>
    <lineage>
        <taxon>Eukaryota</taxon>
        <taxon>Metazoa</taxon>
        <taxon>Ecdysozoa</taxon>
        <taxon>Nematoda</taxon>
        <taxon>Chromadorea</taxon>
        <taxon>Rhabditida</taxon>
        <taxon>Rhabditina</taxon>
        <taxon>Rhabditomorpha</taxon>
        <taxon>Strongyloidea</taxon>
        <taxon>Heterorhabditidae</taxon>
        <taxon>Heterorhabditis</taxon>
    </lineage>
</organism>
<dbReference type="Proteomes" id="UP000095283">
    <property type="component" value="Unplaced"/>
</dbReference>
<sequence>MKHVFQCYFSILKRMPNLALLEPVLEGLSKFAHLLNVEFFEDIIVTMEDLVDKQHLNILDQLHCVNTVFVILSGDGQLLNVDPSRFYRSIYRLLSNLPFERNAELRRRQMIVLSRTVDIMLNERRKQVPLPRVAAFIKRLLAVATVMDDCSAICILSLVRSIFIAHPKIVCWVAEDESGGGTGGIFRGDINDPDVANALGGDIRGELKMLVKVRKKLNVDVPVLNASSEDSI</sequence>
<dbReference type="GO" id="GO:0006270">
    <property type="term" value="P:DNA replication initiation"/>
    <property type="evidence" value="ECO:0007669"/>
    <property type="project" value="TreeGrafter"/>
</dbReference>